<feature type="domain" description="T4 RNA ligase 1-like N-terminal" evidence="1">
    <location>
        <begin position="230"/>
        <end position="443"/>
    </location>
</feature>
<dbReference type="AlphaFoldDB" id="A0A1B8PVZ4"/>
<organism evidence="2 3">
    <name type="scientific">Moraxella lacunata</name>
    <dbReference type="NCBI Taxonomy" id="477"/>
    <lineage>
        <taxon>Bacteria</taxon>
        <taxon>Pseudomonadati</taxon>
        <taxon>Pseudomonadota</taxon>
        <taxon>Gammaproteobacteria</taxon>
        <taxon>Moraxellales</taxon>
        <taxon>Moraxellaceae</taxon>
        <taxon>Moraxella</taxon>
    </lineage>
</organism>
<dbReference type="RefSeq" id="WP_065256957.1">
    <property type="nucleotide sequence ID" value="NZ_JARDJM010000061.1"/>
</dbReference>
<dbReference type="Proteomes" id="UP000092607">
    <property type="component" value="Unassembled WGS sequence"/>
</dbReference>
<reference evidence="2 3" key="1">
    <citation type="submission" date="2016-06" db="EMBL/GenBank/DDBJ databases">
        <title>Draft genome of Moraxella lacunata CCUG 57757A.</title>
        <authorList>
            <person name="Salva-Serra F."/>
            <person name="Engstrom-Jakobsson H."/>
            <person name="Thorell K."/>
            <person name="Gonzales-Siles L."/>
            <person name="Karlsson R."/>
            <person name="Boulund F."/>
            <person name="Engstrand L."/>
            <person name="Kristiansson E."/>
            <person name="Moore E."/>
        </authorList>
    </citation>
    <scope>NUCLEOTIDE SEQUENCE [LARGE SCALE GENOMIC DNA]</scope>
    <source>
        <strain evidence="2 3">CCUG 57757A</strain>
    </source>
</reference>
<dbReference type="Pfam" id="PF09511">
    <property type="entry name" value="RNA_lig_T4_1"/>
    <property type="match status" value="1"/>
</dbReference>
<evidence type="ECO:0000259" key="1">
    <source>
        <dbReference type="Pfam" id="PF09511"/>
    </source>
</evidence>
<evidence type="ECO:0000313" key="2">
    <source>
        <dbReference type="EMBL" id="OBX59736.1"/>
    </source>
</evidence>
<accession>A0A1B8PVZ4</accession>
<dbReference type="GO" id="GO:0016874">
    <property type="term" value="F:ligase activity"/>
    <property type="evidence" value="ECO:0007669"/>
    <property type="project" value="UniProtKB-KW"/>
</dbReference>
<dbReference type="InterPro" id="IPR019039">
    <property type="entry name" value="T4-Rnl1-like_N"/>
</dbReference>
<comment type="caution">
    <text evidence="2">The sequence shown here is derived from an EMBL/GenBank/DDBJ whole genome shotgun (WGS) entry which is preliminary data.</text>
</comment>
<keyword evidence="2" id="KW-0436">Ligase</keyword>
<name>A0A1B8PVZ4_MORLA</name>
<evidence type="ECO:0000313" key="3">
    <source>
        <dbReference type="Proteomes" id="UP000092607"/>
    </source>
</evidence>
<dbReference type="SUPFAM" id="SSF52540">
    <property type="entry name" value="P-loop containing nucleoside triphosphate hydrolases"/>
    <property type="match status" value="1"/>
</dbReference>
<gene>
    <name evidence="2" type="ORF">A9309_11010</name>
</gene>
<proteinExistence type="predicted"/>
<protein>
    <submittedName>
        <fullName evidence="2">2'-5' RNA ligase</fullName>
    </submittedName>
</protein>
<dbReference type="OrthoDB" id="9805698at2"/>
<dbReference type="EMBL" id="LZMS01000102">
    <property type="protein sequence ID" value="OBX59736.1"/>
    <property type="molecule type" value="Genomic_DNA"/>
</dbReference>
<dbReference type="Gene3D" id="3.40.50.300">
    <property type="entry name" value="P-loop containing nucleotide triphosphate hydrolases"/>
    <property type="match status" value="1"/>
</dbReference>
<sequence length="503" mass="58532">MQKFILLRGHQGSGKSTFAEQKIAEFQAQFPNGEIIHIENDKLLTDENGNYHWSPERIEKAVKQGQTMMKNAFMDARQNPNKDMLIINSNTNQKSSGCIHLLKTARKYGLVTEVYRLHNFFDNTHNVKQSDVLSAYIKLNQNKLRDEIHIEPIRPMSDETKQEIEKMSKFDNKNIPFDKNRQSYISDEYLQYGKRNFISKQSKTYPELFVLKYKRDIFYNNNFDNALLEMRGTVIDKYNNIIIRPFKKVFNYSERIAKNAKYPIVIDDSHRVDAVLKVNGFLGVCTYVALDSTHPSYQASFNHQVLYSTTGSLDSDFAKMNKAHCQKYEPLFKQHPNHTFLFEITDEKDVHIIKETFGETLIGIIDVATGRQFSESEIDEIANAFNAEQEKQGNNIKIIRPTIIKNIPFGELKALLKTVEHEGFMVFDNQSQELLFKLKSPYYLISKFLGRSNAGNIGRKLDKRHVDEEYYPLIDYIKDNQTTFNELSELDKIGFIQEFLGRL</sequence>
<dbReference type="InterPro" id="IPR027417">
    <property type="entry name" value="P-loop_NTPase"/>
</dbReference>